<reference evidence="4 5" key="1">
    <citation type="journal article" date="2016" name="Nat. Microbiol.">
        <title>Genomic inference of the metabolism of cosmopolitan subsurface Archaea, Hadesarchaea.</title>
        <authorList>
            <person name="Baker B.J."/>
            <person name="Saw J.H."/>
            <person name="Lind A.E."/>
            <person name="Lazar C.S."/>
            <person name="Hinrichs K.-U."/>
            <person name="Teske A.P."/>
            <person name="Ettema T.J."/>
        </authorList>
    </citation>
    <scope>NUCLEOTIDE SEQUENCE [LARGE SCALE GENOMIC DNA]</scope>
</reference>
<dbReference type="Proteomes" id="UP000074294">
    <property type="component" value="Unassembled WGS sequence"/>
</dbReference>
<dbReference type="PANTHER" id="PTHR11496:SF83">
    <property type="entry name" value="HYDROXYACID-OXOACID TRANSHYDROGENASE, MITOCHONDRIAL"/>
    <property type="match status" value="1"/>
</dbReference>
<dbReference type="InterPro" id="IPR018211">
    <property type="entry name" value="ADH_Fe_CS"/>
</dbReference>
<evidence type="ECO:0000313" key="5">
    <source>
        <dbReference type="Proteomes" id="UP000074294"/>
    </source>
</evidence>
<evidence type="ECO:0000256" key="1">
    <source>
        <dbReference type="ARBA" id="ARBA00023002"/>
    </source>
</evidence>
<dbReference type="Gene3D" id="1.20.1090.10">
    <property type="entry name" value="Dehydroquinate synthase-like - alpha domain"/>
    <property type="match status" value="1"/>
</dbReference>
<dbReference type="GO" id="GO:0046872">
    <property type="term" value="F:metal ion binding"/>
    <property type="evidence" value="ECO:0007669"/>
    <property type="project" value="InterPro"/>
</dbReference>
<feature type="domain" description="Fe-containing alcohol dehydrogenase-like C-terminal" evidence="3">
    <location>
        <begin position="189"/>
        <end position="387"/>
    </location>
</feature>
<evidence type="ECO:0000259" key="2">
    <source>
        <dbReference type="Pfam" id="PF00465"/>
    </source>
</evidence>
<dbReference type="EMBL" id="LQMQ01000005">
    <property type="protein sequence ID" value="KUO42518.1"/>
    <property type="molecule type" value="Genomic_DNA"/>
</dbReference>
<dbReference type="FunFam" id="1.20.1090.10:FF:000001">
    <property type="entry name" value="Aldehyde-alcohol dehydrogenase"/>
    <property type="match status" value="1"/>
</dbReference>
<dbReference type="FunFam" id="3.40.50.1970:FF:000003">
    <property type="entry name" value="Alcohol dehydrogenase, iron-containing"/>
    <property type="match status" value="1"/>
</dbReference>
<dbReference type="InterPro" id="IPR034802">
    <property type="entry name" value="NADPH_BDH"/>
</dbReference>
<keyword evidence="1" id="KW-0560">Oxidoreductase</keyword>
<evidence type="ECO:0000313" key="4">
    <source>
        <dbReference type="EMBL" id="KUO42518.1"/>
    </source>
</evidence>
<dbReference type="PROSITE" id="PS00913">
    <property type="entry name" value="ADH_IRON_1"/>
    <property type="match status" value="1"/>
</dbReference>
<dbReference type="GO" id="GO:0004022">
    <property type="term" value="F:alcohol dehydrogenase (NAD+) activity"/>
    <property type="evidence" value="ECO:0007669"/>
    <property type="project" value="TreeGrafter"/>
</dbReference>
<dbReference type="AlphaFoldDB" id="A0A147K194"/>
<proteinExistence type="predicted"/>
<organism evidence="4 5">
    <name type="scientific">Hadarchaeum yellowstonense</name>
    <dbReference type="NCBI Taxonomy" id="1776334"/>
    <lineage>
        <taxon>Archaea</taxon>
        <taxon>Methanobacteriati</taxon>
        <taxon>Candidatus Hadarchaeota</taxon>
        <taxon>Candidatus Hadarchaeia</taxon>
        <taxon>Candidatus Hadarchaeales</taxon>
        <taxon>Candidatus Hadarchaeaceae</taxon>
        <taxon>Candidatus Hadarchaeum</taxon>
    </lineage>
</organism>
<dbReference type="PANTHER" id="PTHR11496">
    <property type="entry name" value="ALCOHOL DEHYDROGENASE"/>
    <property type="match status" value="1"/>
</dbReference>
<protein>
    <submittedName>
        <fullName evidence="4">Uncharacterized protein</fullName>
    </submittedName>
</protein>
<comment type="caution">
    <text evidence="4">The sequence shown here is derived from an EMBL/GenBank/DDBJ whole genome shotgun (WGS) entry which is preliminary data.</text>
</comment>
<accession>A0A147K194</accession>
<dbReference type="Gene3D" id="3.40.50.1970">
    <property type="match status" value="1"/>
</dbReference>
<evidence type="ECO:0000259" key="3">
    <source>
        <dbReference type="Pfam" id="PF25137"/>
    </source>
</evidence>
<feature type="domain" description="Alcohol dehydrogenase iron-type/glycerol dehydrogenase GldA" evidence="2">
    <location>
        <begin position="11"/>
        <end position="178"/>
    </location>
</feature>
<dbReference type="SUPFAM" id="SSF56796">
    <property type="entry name" value="Dehydroquinate synthase-like"/>
    <property type="match status" value="1"/>
</dbReference>
<sequence length="394" mass="43029">MIKGLKYFKNAEIVFGWGAIQHVQNLGCRRAAILTDKRSMGRLGFVERLVSLLGESGADSDVIISIEREPTTEDIDAGAAELSKFNPDWIIALGGGAVIDSAKAMWVLYEHPTLTKEQLFVPFAVPRLRRKARLTAIPSTSGTGSETSCAAVFVEPKDRTKRLILSFEIIPDVAILDPEIPTTMPPQVTASSGMDALSHALESYVYALSNDFSEAVAVQATRLILENLEKAYRDGKDKIAREKMHYAATLAGIAINNSGTGLAHAMDHIGPRFGIPHGVACAILLPYVMEFNLGSEVARRKYADLAKILGLNGGEEKELALSLIEAVRELEATLQLPQSIKEAGVAEEDFFASLDLMVQHSHQNVSARLSPRPPTPLEVRELYLRAYHGQQLKS</sequence>
<dbReference type="InterPro" id="IPR001670">
    <property type="entry name" value="ADH_Fe/GldA"/>
</dbReference>
<dbReference type="InterPro" id="IPR056798">
    <property type="entry name" value="ADH_Fe_C"/>
</dbReference>
<dbReference type="STRING" id="1776334.APZ16_04295"/>
<dbReference type="CDD" id="cd08179">
    <property type="entry name" value="NADPH_BDH"/>
    <property type="match status" value="1"/>
</dbReference>
<name>A0A147K194_HADYE</name>
<dbReference type="Pfam" id="PF25137">
    <property type="entry name" value="ADH_Fe_C"/>
    <property type="match status" value="1"/>
</dbReference>
<dbReference type="Pfam" id="PF00465">
    <property type="entry name" value="Fe-ADH"/>
    <property type="match status" value="1"/>
</dbReference>
<gene>
    <name evidence="4" type="ORF">APZ16_04295</name>
</gene>
<dbReference type="InterPro" id="IPR039697">
    <property type="entry name" value="Alcohol_dehydrogenase_Fe"/>
</dbReference>